<organism evidence="5 6">
    <name type="scientific">Streptomyces olivaceiscleroticus</name>
    <dbReference type="NCBI Taxonomy" id="68245"/>
    <lineage>
        <taxon>Bacteria</taxon>
        <taxon>Bacillati</taxon>
        <taxon>Actinomycetota</taxon>
        <taxon>Actinomycetes</taxon>
        <taxon>Kitasatosporales</taxon>
        <taxon>Streptomycetaceae</taxon>
        <taxon>Streptomyces</taxon>
    </lineage>
</organism>
<evidence type="ECO:0000256" key="1">
    <source>
        <dbReference type="ARBA" id="ARBA00022448"/>
    </source>
</evidence>
<dbReference type="InterPro" id="IPR003593">
    <property type="entry name" value="AAA+_ATPase"/>
</dbReference>
<dbReference type="SMART" id="SM00382">
    <property type="entry name" value="AAA"/>
    <property type="match status" value="1"/>
</dbReference>
<sequence length="281" mass="30426">MGDGDDGAAMELRGVTMTYQGAEGDYTAVREVDLAVAPGRFVSVVGPTGCGKSTVLNAVAGLREPSAGQVLIGGEPLQGLNRRAGYMFQQDALLPWKTVVQNVAFGLELSGVDKTERLERAREWVHRVGLAGFENAYPHQLSGGMRKRTAVAQTWIGDPDILLMDEPFGALDVQTRQVMENELLSLWTDSGKTVLFVTHDLEEAVSLSDEVVLLSAGPGSRIVGRYPVELPRPRDLLDIRTTPRFTELYGAIWADLRNEVMRTYERASHGTAGAGAVQDAG</sequence>
<evidence type="ECO:0000256" key="2">
    <source>
        <dbReference type="ARBA" id="ARBA00022741"/>
    </source>
</evidence>
<dbReference type="GO" id="GO:0005524">
    <property type="term" value="F:ATP binding"/>
    <property type="evidence" value="ECO:0007669"/>
    <property type="project" value="UniProtKB-KW"/>
</dbReference>
<evidence type="ECO:0000256" key="3">
    <source>
        <dbReference type="ARBA" id="ARBA00022840"/>
    </source>
</evidence>
<protein>
    <submittedName>
        <fullName evidence="5">ABC transporter ATP-binding protein</fullName>
    </submittedName>
</protein>
<dbReference type="SUPFAM" id="SSF52540">
    <property type="entry name" value="P-loop containing nucleoside triphosphate hydrolases"/>
    <property type="match status" value="1"/>
</dbReference>
<keyword evidence="3 5" id="KW-0067">ATP-binding</keyword>
<accession>A0ABP3JRP2</accession>
<dbReference type="PANTHER" id="PTHR42788">
    <property type="entry name" value="TAURINE IMPORT ATP-BINDING PROTEIN-RELATED"/>
    <property type="match status" value="1"/>
</dbReference>
<feature type="domain" description="ABC transporter" evidence="4">
    <location>
        <begin position="10"/>
        <end position="241"/>
    </location>
</feature>
<dbReference type="CDD" id="cd03293">
    <property type="entry name" value="ABC_NrtD_SsuB_transporters"/>
    <property type="match status" value="1"/>
</dbReference>
<dbReference type="PROSITE" id="PS50893">
    <property type="entry name" value="ABC_TRANSPORTER_2"/>
    <property type="match status" value="1"/>
</dbReference>
<evidence type="ECO:0000313" key="5">
    <source>
        <dbReference type="EMBL" id="GAA0459396.1"/>
    </source>
</evidence>
<proteinExistence type="predicted"/>
<dbReference type="Pfam" id="PF00005">
    <property type="entry name" value="ABC_tran"/>
    <property type="match status" value="1"/>
</dbReference>
<reference evidence="6" key="1">
    <citation type="journal article" date="2019" name="Int. J. Syst. Evol. Microbiol.">
        <title>The Global Catalogue of Microorganisms (GCM) 10K type strain sequencing project: providing services to taxonomists for standard genome sequencing and annotation.</title>
        <authorList>
            <consortium name="The Broad Institute Genomics Platform"/>
            <consortium name="The Broad Institute Genome Sequencing Center for Infectious Disease"/>
            <person name="Wu L."/>
            <person name="Ma J."/>
        </authorList>
    </citation>
    <scope>NUCLEOTIDE SEQUENCE [LARGE SCALE GENOMIC DNA]</scope>
    <source>
        <strain evidence="6">JCM 4805</strain>
    </source>
</reference>
<keyword evidence="2" id="KW-0547">Nucleotide-binding</keyword>
<dbReference type="PANTHER" id="PTHR42788:SF13">
    <property type="entry name" value="ALIPHATIC SULFONATES IMPORT ATP-BINDING PROTEIN SSUB"/>
    <property type="match status" value="1"/>
</dbReference>
<gene>
    <name evidence="5" type="ORF">GCM10010361_24230</name>
</gene>
<dbReference type="InterPro" id="IPR027417">
    <property type="entry name" value="P-loop_NTPase"/>
</dbReference>
<dbReference type="Proteomes" id="UP001500909">
    <property type="component" value="Unassembled WGS sequence"/>
</dbReference>
<dbReference type="EMBL" id="BAAABY010000016">
    <property type="protein sequence ID" value="GAA0459396.1"/>
    <property type="molecule type" value="Genomic_DNA"/>
</dbReference>
<dbReference type="InterPro" id="IPR003439">
    <property type="entry name" value="ABC_transporter-like_ATP-bd"/>
</dbReference>
<name>A0ABP3JRP2_9ACTN</name>
<dbReference type="Gene3D" id="3.40.50.300">
    <property type="entry name" value="P-loop containing nucleotide triphosphate hydrolases"/>
    <property type="match status" value="1"/>
</dbReference>
<keyword evidence="1" id="KW-0813">Transport</keyword>
<dbReference type="InterPro" id="IPR050166">
    <property type="entry name" value="ABC_transporter_ATP-bind"/>
</dbReference>
<keyword evidence="6" id="KW-1185">Reference proteome</keyword>
<evidence type="ECO:0000259" key="4">
    <source>
        <dbReference type="PROSITE" id="PS50893"/>
    </source>
</evidence>
<comment type="caution">
    <text evidence="5">The sequence shown here is derived from an EMBL/GenBank/DDBJ whole genome shotgun (WGS) entry which is preliminary data.</text>
</comment>
<evidence type="ECO:0000313" key="6">
    <source>
        <dbReference type="Proteomes" id="UP001500909"/>
    </source>
</evidence>